<comment type="similarity">
    <text evidence="2 9">Belongs to the eIF-2B alpha/beta/delta subunits family.</text>
</comment>
<feature type="compositionally biased region" description="Low complexity" evidence="10">
    <location>
        <begin position="20"/>
        <end position="47"/>
    </location>
</feature>
<evidence type="ECO:0000313" key="12">
    <source>
        <dbReference type="Proteomes" id="UP000019384"/>
    </source>
</evidence>
<dbReference type="PANTHER" id="PTHR10233">
    <property type="entry name" value="TRANSLATION INITIATION FACTOR EIF-2B"/>
    <property type="match status" value="1"/>
</dbReference>
<dbReference type="GO" id="GO:0005851">
    <property type="term" value="C:eukaryotic translation initiation factor 2B complex"/>
    <property type="evidence" value="ECO:0007669"/>
    <property type="project" value="EnsemblFungi"/>
</dbReference>
<dbReference type="RefSeq" id="XP_022460652.1">
    <property type="nucleotide sequence ID" value="XM_022601402.1"/>
</dbReference>
<feature type="region of interest" description="Disordered" evidence="10">
    <location>
        <begin position="1"/>
        <end position="49"/>
    </location>
</feature>
<evidence type="ECO:0000256" key="4">
    <source>
        <dbReference type="ARBA" id="ARBA00022540"/>
    </source>
</evidence>
<name>W6MTT8_9ASCO</name>
<proteinExistence type="inferred from homology"/>
<dbReference type="Proteomes" id="UP000019384">
    <property type="component" value="Unassembled WGS sequence"/>
</dbReference>
<evidence type="ECO:0000256" key="9">
    <source>
        <dbReference type="RuleBase" id="RU003814"/>
    </source>
</evidence>
<dbReference type="InterPro" id="IPR042529">
    <property type="entry name" value="IF_2B-like_C"/>
</dbReference>
<dbReference type="PANTHER" id="PTHR10233:SF14">
    <property type="entry name" value="TRANSLATION INITIATION FACTOR EIF-2B SUBUNIT DELTA"/>
    <property type="match status" value="1"/>
</dbReference>
<protein>
    <recommendedName>
        <fullName evidence="6">Translation initiation factor eIF2B subunit delta</fullName>
    </recommendedName>
    <alternativeName>
        <fullName evidence="7">eIF2B GDP-GTP exchange factor subunit delta</fullName>
    </alternativeName>
</protein>
<dbReference type="InterPro" id="IPR000649">
    <property type="entry name" value="IF-2B-related"/>
</dbReference>
<evidence type="ECO:0000256" key="8">
    <source>
        <dbReference type="ARBA" id="ARBA00046432"/>
    </source>
</evidence>
<keyword evidence="4" id="KW-0396">Initiation factor</keyword>
<dbReference type="SUPFAM" id="SSF100950">
    <property type="entry name" value="NagB/RpiA/CoA transferase-like"/>
    <property type="match status" value="1"/>
</dbReference>
<sequence>MSDSGPAKPESASGTSGATPVVPVVPDAANSTTPEPTTEPSAGNKTLTNKELKELKKQEKAAKRAAAKAVAGGGTAEVATRQEAAAALKAAAGKAKTSSNIKKQMDQAKIVKEDKKKIPALFGHLDTREQRNSSSPYVASVVHPSILSLSLKFSTYRIVGSTPRCVAMLEAFKDVISSYTTPDGTSLSRNLTSHLSHQIEYLKTSRPLSVSMGNSIRWLKQEISLISIDTSDEVAKNSLIEKIDQFISEKIVYSDRVIVQSASNHIKNGDTVLTYGHSEVLKKLFIYCAEEENKDFTVVCVDSKPLFEGKRLAKELCNRGLKCQYGLISGLTTVMKDVDTVFLGAHAMLSNGRLYSRVGTALIAMSAKRRNIPVLVCCESLKFSDKVQLDSVTLNELGDSEDMLGISGSALTRKGFALQQFISQKKQEQASTTTASQKKNSGNTTTTTTTSTLTINELKDPVLSNWKDIPKLNILNIMYDLTQPECIKKIITELGALPPSSVPVILREYKSTV</sequence>
<dbReference type="GO" id="GO:0002183">
    <property type="term" value="P:cytoplasmic translational initiation"/>
    <property type="evidence" value="ECO:0007669"/>
    <property type="project" value="EnsemblFungi"/>
</dbReference>
<reference evidence="11" key="1">
    <citation type="submission" date="2013-12" db="EMBL/GenBank/DDBJ databases">
        <authorList>
            <person name="Genoscope - CEA"/>
        </authorList>
    </citation>
    <scope>NUCLEOTIDE SEQUENCE</scope>
    <source>
        <strain evidence="11">CBS 1993</strain>
    </source>
</reference>
<dbReference type="GO" id="GO:0003743">
    <property type="term" value="F:translation initiation factor activity"/>
    <property type="evidence" value="ECO:0007669"/>
    <property type="project" value="UniProtKB-KW"/>
</dbReference>
<keyword evidence="12" id="KW-1185">Reference proteome</keyword>
<dbReference type="GeneID" id="34522040"/>
<keyword evidence="3" id="KW-0963">Cytoplasm</keyword>
<dbReference type="GO" id="GO:0005829">
    <property type="term" value="C:cytosol"/>
    <property type="evidence" value="ECO:0007669"/>
    <property type="project" value="UniProtKB-SubCell"/>
</dbReference>
<comment type="subunit">
    <text evidence="8">Component of the translation initiation factor 2B (eIF2B) complex which is a heterodecamer of two sets of five different subunits: alpha, beta, gamma, delta and epsilon. Subunits alpha, beta and delta comprise a regulatory subcomplex and subunits epsilon and gamma comprise a catalytic subcomplex. Within the complex, the hexameric regulatory complex resides at the center, with the two heterodimeric catalytic subcomplexes bound on opposite sides.</text>
</comment>
<dbReference type="AlphaFoldDB" id="W6MTT8"/>
<evidence type="ECO:0000256" key="3">
    <source>
        <dbReference type="ARBA" id="ARBA00022490"/>
    </source>
</evidence>
<feature type="region of interest" description="Disordered" evidence="10">
    <location>
        <begin position="429"/>
        <end position="450"/>
    </location>
</feature>
<evidence type="ECO:0000256" key="5">
    <source>
        <dbReference type="ARBA" id="ARBA00022917"/>
    </source>
</evidence>
<reference evidence="11" key="2">
    <citation type="submission" date="2014-02" db="EMBL/GenBank/DDBJ databases">
        <title>Complete DNA sequence of /Kuraishia capsulata/ illustrates novel genomic features among budding yeasts (/Saccharomycotina/).</title>
        <authorList>
            <person name="Morales L."/>
            <person name="Noel B."/>
            <person name="Porcel B."/>
            <person name="Marcet-Houben M."/>
            <person name="Hullo M-F."/>
            <person name="Sacerdot C."/>
            <person name="Tekaia F."/>
            <person name="Leh-Louis V."/>
            <person name="Despons L."/>
            <person name="Khanna V."/>
            <person name="Aury J-M."/>
            <person name="Barbe V."/>
            <person name="Couloux A."/>
            <person name="Labadie K."/>
            <person name="Pelletier E."/>
            <person name="Souciet J-L."/>
            <person name="Boekhout T."/>
            <person name="Gabaldon T."/>
            <person name="Wincker P."/>
            <person name="Dujon B."/>
        </authorList>
    </citation>
    <scope>NUCLEOTIDE SEQUENCE</scope>
    <source>
        <strain evidence="11">CBS 1993</strain>
    </source>
</reference>
<organism evidence="11 12">
    <name type="scientific">Kuraishia capsulata CBS 1993</name>
    <dbReference type="NCBI Taxonomy" id="1382522"/>
    <lineage>
        <taxon>Eukaryota</taxon>
        <taxon>Fungi</taxon>
        <taxon>Dikarya</taxon>
        <taxon>Ascomycota</taxon>
        <taxon>Saccharomycotina</taxon>
        <taxon>Pichiomycetes</taxon>
        <taxon>Pichiales</taxon>
        <taxon>Pichiaceae</taxon>
        <taxon>Kuraishia</taxon>
    </lineage>
</organism>
<dbReference type="HOGENOM" id="CLU_016218_3_1_1"/>
<comment type="subcellular location">
    <subcellularLocation>
        <location evidence="1">Cytoplasm</location>
        <location evidence="1">Cytosol</location>
    </subcellularLocation>
</comment>
<evidence type="ECO:0000256" key="10">
    <source>
        <dbReference type="SAM" id="MobiDB-lite"/>
    </source>
</evidence>
<gene>
    <name evidence="11" type="ORF">KUCA_T00004646001</name>
</gene>
<evidence type="ECO:0000313" key="11">
    <source>
        <dbReference type="EMBL" id="CDK28662.1"/>
    </source>
</evidence>
<feature type="compositionally biased region" description="Polar residues" evidence="10">
    <location>
        <begin position="429"/>
        <end position="443"/>
    </location>
</feature>
<dbReference type="STRING" id="1382522.W6MTT8"/>
<evidence type="ECO:0000256" key="1">
    <source>
        <dbReference type="ARBA" id="ARBA00004514"/>
    </source>
</evidence>
<dbReference type="GO" id="GO:0005085">
    <property type="term" value="F:guanyl-nucleotide exchange factor activity"/>
    <property type="evidence" value="ECO:0007669"/>
    <property type="project" value="EnsemblFungi"/>
</dbReference>
<evidence type="ECO:0000256" key="2">
    <source>
        <dbReference type="ARBA" id="ARBA00007251"/>
    </source>
</evidence>
<dbReference type="OrthoDB" id="10254737at2759"/>
<dbReference type="EMBL" id="HG793129">
    <property type="protein sequence ID" value="CDK28662.1"/>
    <property type="molecule type" value="Genomic_DNA"/>
</dbReference>
<dbReference type="InterPro" id="IPR037171">
    <property type="entry name" value="NagB/RpiA_transferase-like"/>
</dbReference>
<accession>W6MTT8</accession>
<keyword evidence="5" id="KW-0648">Protein biosynthesis</keyword>
<evidence type="ECO:0000256" key="6">
    <source>
        <dbReference type="ARBA" id="ARBA00044147"/>
    </source>
</evidence>
<dbReference type="Gene3D" id="3.40.50.10470">
    <property type="entry name" value="Translation initiation factor eif-2b, domain 2"/>
    <property type="match status" value="1"/>
</dbReference>
<evidence type="ECO:0000256" key="7">
    <source>
        <dbReference type="ARBA" id="ARBA00044356"/>
    </source>
</evidence>
<dbReference type="Pfam" id="PF01008">
    <property type="entry name" value="IF-2B"/>
    <property type="match status" value="1"/>
</dbReference>